<keyword evidence="1" id="KW-1133">Transmembrane helix</keyword>
<dbReference type="KEGG" id="cari:FNU76_23040"/>
<proteinExistence type="predicted"/>
<keyword evidence="3" id="KW-1185">Reference proteome</keyword>
<dbReference type="InterPro" id="IPR010699">
    <property type="entry name" value="DUF1275"/>
</dbReference>
<dbReference type="PANTHER" id="PTHR37314:SF4">
    <property type="entry name" value="UPF0700 TRANSMEMBRANE PROTEIN YOAK"/>
    <property type="match status" value="1"/>
</dbReference>
<sequence length="256" mass="27769">MPINYSRKLTGKNRSKDANRQLGFVLAFVAGAVNAGGFLAVQQYTSHMTGIVSAMADHIALGAFDLALAGIGALASFLMGAACSAIMVNYSRRHNMHSEYAFPLLAEAGLLLCFGLLGARLADINGIFASVTVMLLSFIMGLQNALITKLSNAEIRTTHITGIVTDIGIELGKLFYWNRSHPDTLPKVRADWSRLKVFTALALFFFIGGVTGAWGFKHVGYVSTVPLALMLMILVIVPIADDMNEFVQGRKSRRRL</sequence>
<gene>
    <name evidence="2" type="ORF">FNU76_23040</name>
</gene>
<reference evidence="3" key="1">
    <citation type="submission" date="2019-07" db="EMBL/GenBank/DDBJ databases">
        <title>Chitinimonas sp. nov., isolated from Ny-Alesund, arctica soil.</title>
        <authorList>
            <person name="Xu Q."/>
            <person name="Peng F."/>
        </authorList>
    </citation>
    <scope>NUCLEOTIDE SEQUENCE [LARGE SCALE GENOMIC DNA]</scope>
    <source>
        <strain evidence="3">R3-44</strain>
    </source>
</reference>
<feature type="transmembrane region" description="Helical" evidence="1">
    <location>
        <begin position="127"/>
        <end position="147"/>
    </location>
</feature>
<dbReference type="AlphaFoldDB" id="A0A516SLF0"/>
<name>A0A516SLF0_9NEIS</name>
<dbReference type="Proteomes" id="UP000317550">
    <property type="component" value="Chromosome"/>
</dbReference>
<keyword evidence="1" id="KW-0812">Transmembrane</keyword>
<dbReference type="OrthoDB" id="4568693at2"/>
<evidence type="ECO:0000313" key="3">
    <source>
        <dbReference type="Proteomes" id="UP000317550"/>
    </source>
</evidence>
<feature type="transmembrane region" description="Helical" evidence="1">
    <location>
        <begin position="21"/>
        <end position="41"/>
    </location>
</feature>
<feature type="transmembrane region" description="Helical" evidence="1">
    <location>
        <begin position="197"/>
        <end position="215"/>
    </location>
</feature>
<protein>
    <submittedName>
        <fullName evidence="2">DUF1275 domain-containing protein</fullName>
    </submittedName>
</protein>
<accession>A0A516SLF0</accession>
<feature type="transmembrane region" description="Helical" evidence="1">
    <location>
        <begin position="100"/>
        <end position="121"/>
    </location>
</feature>
<organism evidence="2 3">
    <name type="scientific">Chitinimonas arctica</name>
    <dbReference type="NCBI Taxonomy" id="2594795"/>
    <lineage>
        <taxon>Bacteria</taxon>
        <taxon>Pseudomonadati</taxon>
        <taxon>Pseudomonadota</taxon>
        <taxon>Betaproteobacteria</taxon>
        <taxon>Neisseriales</taxon>
        <taxon>Chitinibacteraceae</taxon>
        <taxon>Chitinimonas</taxon>
    </lineage>
</organism>
<evidence type="ECO:0000313" key="2">
    <source>
        <dbReference type="EMBL" id="QDQ28989.1"/>
    </source>
</evidence>
<dbReference type="EMBL" id="CP041730">
    <property type="protein sequence ID" value="QDQ28989.1"/>
    <property type="molecule type" value="Genomic_DNA"/>
</dbReference>
<feature type="transmembrane region" description="Helical" evidence="1">
    <location>
        <begin position="61"/>
        <end position="88"/>
    </location>
</feature>
<dbReference type="PANTHER" id="PTHR37314">
    <property type="entry name" value="SLR0142 PROTEIN"/>
    <property type="match status" value="1"/>
</dbReference>
<dbReference type="Pfam" id="PF06912">
    <property type="entry name" value="DUF1275"/>
    <property type="match status" value="1"/>
</dbReference>
<keyword evidence="1" id="KW-0472">Membrane</keyword>
<feature type="transmembrane region" description="Helical" evidence="1">
    <location>
        <begin position="221"/>
        <end position="240"/>
    </location>
</feature>
<evidence type="ECO:0000256" key="1">
    <source>
        <dbReference type="SAM" id="Phobius"/>
    </source>
</evidence>